<dbReference type="STRING" id="1423740.FC36_GL001702"/>
<proteinExistence type="predicted"/>
<dbReference type="InterPro" id="IPR006976">
    <property type="entry name" value="VanZ-like"/>
</dbReference>
<dbReference type="InterPro" id="IPR016747">
    <property type="entry name" value="Phosphotransbutyrylase"/>
</dbReference>
<dbReference type="PATRIC" id="fig|1423740.3.peg.1836"/>
<reference evidence="3 4" key="1">
    <citation type="journal article" date="2015" name="Genome Announc.">
        <title>Expanding the biotechnology potential of lactobacilli through comparative genomics of 213 strains and associated genera.</title>
        <authorList>
            <person name="Sun Z."/>
            <person name="Harris H.M."/>
            <person name="McCann A."/>
            <person name="Guo C."/>
            <person name="Argimon S."/>
            <person name="Zhang W."/>
            <person name="Yang X."/>
            <person name="Jeffery I.B."/>
            <person name="Cooney J.C."/>
            <person name="Kagawa T.F."/>
            <person name="Liu W."/>
            <person name="Song Y."/>
            <person name="Salvetti E."/>
            <person name="Wrobel A."/>
            <person name="Rasinkangas P."/>
            <person name="Parkhill J."/>
            <person name="Rea M.C."/>
            <person name="O'Sullivan O."/>
            <person name="Ritari J."/>
            <person name="Douillard F.P."/>
            <person name="Paul Ross R."/>
            <person name="Yang R."/>
            <person name="Briner A.E."/>
            <person name="Felis G.E."/>
            <person name="de Vos W.M."/>
            <person name="Barrangou R."/>
            <person name="Klaenhammer T.R."/>
            <person name="Caufield P.W."/>
            <person name="Cui Y."/>
            <person name="Zhang H."/>
            <person name="O'Toole P.W."/>
        </authorList>
    </citation>
    <scope>NUCLEOTIDE SEQUENCE [LARGE SCALE GENOMIC DNA]</scope>
    <source>
        <strain evidence="3 4">DSM 15833</strain>
    </source>
</reference>
<accession>A0A0R1TRT5</accession>
<feature type="domain" description="VanZ-like" evidence="2">
    <location>
        <begin position="12"/>
        <end position="159"/>
    </location>
</feature>
<dbReference type="Pfam" id="PF04892">
    <property type="entry name" value="VanZ"/>
    <property type="match status" value="1"/>
</dbReference>
<evidence type="ECO:0000259" key="2">
    <source>
        <dbReference type="Pfam" id="PF04892"/>
    </source>
</evidence>
<dbReference type="EMBL" id="AZFH01000036">
    <property type="protein sequence ID" value="KRL81498.1"/>
    <property type="molecule type" value="Genomic_DNA"/>
</dbReference>
<keyword evidence="1" id="KW-0472">Membrane</keyword>
<dbReference type="PIRSF" id="PIRSF019083">
    <property type="entry name" value="UCP019083_VanZ"/>
    <property type="match status" value="1"/>
</dbReference>
<keyword evidence="1" id="KW-1133">Transmembrane helix</keyword>
<dbReference type="AlphaFoldDB" id="A0A0R1TRT5"/>
<keyword evidence="1" id="KW-0812">Transmembrane</keyword>
<comment type="caution">
    <text evidence="3">The sequence shown here is derived from an EMBL/GenBank/DDBJ whole genome shotgun (WGS) entry which is preliminary data.</text>
</comment>
<organism evidence="3 4">
    <name type="scientific">Ligilactobacillus equi DSM 15833 = JCM 10991</name>
    <dbReference type="NCBI Taxonomy" id="1423740"/>
    <lineage>
        <taxon>Bacteria</taxon>
        <taxon>Bacillati</taxon>
        <taxon>Bacillota</taxon>
        <taxon>Bacilli</taxon>
        <taxon>Lactobacillales</taxon>
        <taxon>Lactobacillaceae</taxon>
        <taxon>Ligilactobacillus</taxon>
    </lineage>
</organism>
<evidence type="ECO:0000256" key="1">
    <source>
        <dbReference type="SAM" id="Phobius"/>
    </source>
</evidence>
<feature type="transmembrane region" description="Helical" evidence="1">
    <location>
        <begin position="144"/>
        <end position="163"/>
    </location>
</feature>
<protein>
    <submittedName>
        <fullName evidence="3">VanZ family protein</fullName>
    </submittedName>
</protein>
<evidence type="ECO:0000313" key="3">
    <source>
        <dbReference type="EMBL" id="KRL81498.1"/>
    </source>
</evidence>
<sequence>MMMQKFKRPDTFIWLAFIMMVLLFYSSSQTYQEQTSVPTLQRWLVDKPFESLLSRISFTYAGSEVSVAHLGYFKFCEFIIRKGAHFGTYFILGLSWYWGLKPRIKDTWLVMVVAELTTLGYAAFDEFHQMLTGDRTPLFQDVMLDGSGALTGIILTILLYAWWKKSHGHVLKK</sequence>
<name>A0A0R1TRT5_9LACO</name>
<gene>
    <name evidence="3" type="ORF">FC36_GL001702</name>
</gene>
<dbReference type="NCBIfam" id="NF037970">
    <property type="entry name" value="vanZ_1"/>
    <property type="match status" value="1"/>
</dbReference>
<dbReference type="Proteomes" id="UP000051048">
    <property type="component" value="Unassembled WGS sequence"/>
</dbReference>
<feature type="transmembrane region" description="Helical" evidence="1">
    <location>
        <begin position="107"/>
        <end position="124"/>
    </location>
</feature>
<evidence type="ECO:0000313" key="4">
    <source>
        <dbReference type="Proteomes" id="UP000051048"/>
    </source>
</evidence>
<feature type="transmembrane region" description="Helical" evidence="1">
    <location>
        <begin position="83"/>
        <end position="100"/>
    </location>
</feature>